<keyword evidence="3" id="KW-1185">Reference proteome</keyword>
<accession>A0ABS1JN63</accession>
<evidence type="ECO:0000313" key="3">
    <source>
        <dbReference type="Proteomes" id="UP000622707"/>
    </source>
</evidence>
<protein>
    <submittedName>
        <fullName evidence="2">Uncharacterized protein</fullName>
    </submittedName>
</protein>
<feature type="region of interest" description="Disordered" evidence="1">
    <location>
        <begin position="21"/>
        <end position="48"/>
    </location>
</feature>
<gene>
    <name evidence="2" type="ORF">JI746_09480</name>
</gene>
<dbReference type="Proteomes" id="UP000622707">
    <property type="component" value="Unassembled WGS sequence"/>
</dbReference>
<sequence length="126" mass="13096">MRPIDPGHGLAAVVRTQLAGVRGPARSKAGAASRAPAGQRSPGTVSAATAQRIAAIAPDDPDRPRKAVRIYLESELAREFGAGLLNDPEFPTLLDAVQQRMHEDAQTASAVEALGRVLLAGKLTPA</sequence>
<organism evidence="2 3">
    <name type="scientific">Ramlibacter alkalitolerans</name>
    <dbReference type="NCBI Taxonomy" id="2039631"/>
    <lineage>
        <taxon>Bacteria</taxon>
        <taxon>Pseudomonadati</taxon>
        <taxon>Pseudomonadota</taxon>
        <taxon>Betaproteobacteria</taxon>
        <taxon>Burkholderiales</taxon>
        <taxon>Comamonadaceae</taxon>
        <taxon>Ramlibacter</taxon>
    </lineage>
</organism>
<evidence type="ECO:0000313" key="2">
    <source>
        <dbReference type="EMBL" id="MBL0425341.1"/>
    </source>
</evidence>
<dbReference type="RefSeq" id="WP_201688874.1">
    <property type="nucleotide sequence ID" value="NZ_JAEQND010000005.1"/>
</dbReference>
<comment type="caution">
    <text evidence="2">The sequence shown here is derived from an EMBL/GenBank/DDBJ whole genome shotgun (WGS) entry which is preliminary data.</text>
</comment>
<reference evidence="2 3" key="1">
    <citation type="journal article" date="2017" name="Int. J. Syst. Evol. Microbiol.">
        <title>Ramlibacter alkalitolerans sp. nov., alkali-tolerant bacterium isolated from soil of ginseng.</title>
        <authorList>
            <person name="Lee D.H."/>
            <person name="Cha C.J."/>
        </authorList>
    </citation>
    <scope>NUCLEOTIDE SEQUENCE [LARGE SCALE GENOMIC DNA]</scope>
    <source>
        <strain evidence="2 3">KACC 19305</strain>
    </source>
</reference>
<dbReference type="EMBL" id="JAEQND010000005">
    <property type="protein sequence ID" value="MBL0425341.1"/>
    <property type="molecule type" value="Genomic_DNA"/>
</dbReference>
<evidence type="ECO:0000256" key="1">
    <source>
        <dbReference type="SAM" id="MobiDB-lite"/>
    </source>
</evidence>
<proteinExistence type="predicted"/>
<name>A0ABS1JN63_9BURK</name>